<keyword evidence="5" id="KW-1185">Reference proteome</keyword>
<dbReference type="Pfam" id="PF08141">
    <property type="entry name" value="SspH"/>
    <property type="match status" value="1"/>
</dbReference>
<organism evidence="4 5">
    <name type="scientific">Clostridium brassicae</name>
    <dbReference type="NCBI Taxonomy" id="2999072"/>
    <lineage>
        <taxon>Bacteria</taxon>
        <taxon>Bacillati</taxon>
        <taxon>Bacillota</taxon>
        <taxon>Clostridia</taxon>
        <taxon>Eubacteriales</taxon>
        <taxon>Clostridiaceae</taxon>
        <taxon>Clostridium</taxon>
    </lineage>
</organism>
<comment type="similarity">
    <text evidence="2">Belongs to the SspH family.</text>
</comment>
<dbReference type="RefSeq" id="WP_268059861.1">
    <property type="nucleotide sequence ID" value="NZ_JAPQFJ010000002.1"/>
</dbReference>
<reference evidence="4" key="1">
    <citation type="submission" date="2022-12" db="EMBL/GenBank/DDBJ databases">
        <title>Clostridium sp. nov., isolated from industrial wastewater.</title>
        <authorList>
            <person name="Jiayan W."/>
        </authorList>
    </citation>
    <scope>NUCLEOTIDE SEQUENCE</scope>
    <source>
        <strain evidence="4">ZC22-4</strain>
    </source>
</reference>
<gene>
    <name evidence="4" type="ORF">OW729_02545</name>
</gene>
<proteinExistence type="inferred from homology"/>
<keyword evidence="3" id="KW-0749">Sporulation</keyword>
<dbReference type="InterPro" id="IPR012610">
    <property type="entry name" value="SASP_SspH"/>
</dbReference>
<evidence type="ECO:0000256" key="1">
    <source>
        <dbReference type="ARBA" id="ARBA00004288"/>
    </source>
</evidence>
<dbReference type="EMBL" id="JAPQFJ010000002">
    <property type="protein sequence ID" value="MCY6957481.1"/>
    <property type="molecule type" value="Genomic_DNA"/>
</dbReference>
<evidence type="ECO:0000256" key="2">
    <source>
        <dbReference type="ARBA" id="ARBA00006573"/>
    </source>
</evidence>
<name>A0ABT4D8D9_9CLOT</name>
<sequence>MDSKRVEQIINSSDNIDVYYKNTPVYLKEVDHKTNKVKVENLNTHKDFVVHVKTLNENYGMTQ</sequence>
<evidence type="ECO:0000313" key="5">
    <source>
        <dbReference type="Proteomes" id="UP001144612"/>
    </source>
</evidence>
<protein>
    <submittedName>
        <fullName evidence="4">H-type small acid-soluble spore protein</fullName>
    </submittedName>
</protein>
<comment type="caution">
    <text evidence="4">The sequence shown here is derived from an EMBL/GenBank/DDBJ whole genome shotgun (WGS) entry which is preliminary data.</text>
</comment>
<comment type="subcellular location">
    <subcellularLocation>
        <location evidence="1">Spore core</location>
    </subcellularLocation>
</comment>
<accession>A0ABT4D8D9</accession>
<evidence type="ECO:0000256" key="3">
    <source>
        <dbReference type="ARBA" id="ARBA00022969"/>
    </source>
</evidence>
<dbReference type="NCBIfam" id="TIGR02861">
    <property type="entry name" value="SASP_H"/>
    <property type="match status" value="1"/>
</dbReference>
<dbReference type="Proteomes" id="UP001144612">
    <property type="component" value="Unassembled WGS sequence"/>
</dbReference>
<evidence type="ECO:0000313" key="4">
    <source>
        <dbReference type="EMBL" id="MCY6957481.1"/>
    </source>
</evidence>